<dbReference type="KEGG" id="foc:127751101"/>
<feature type="signal peptide" evidence="2">
    <location>
        <begin position="1"/>
        <end position="18"/>
    </location>
</feature>
<dbReference type="RefSeq" id="XP_052130123.1">
    <property type="nucleotide sequence ID" value="XM_052274163.1"/>
</dbReference>
<dbReference type="GeneID" id="127751101"/>
<keyword evidence="2" id="KW-0732">Signal</keyword>
<gene>
    <name evidence="4" type="primary">LOC127751101</name>
</gene>
<name>A0A9C6XT59_FRAOC</name>
<feature type="region of interest" description="Disordered" evidence="1">
    <location>
        <begin position="191"/>
        <end position="219"/>
    </location>
</feature>
<feature type="region of interest" description="Disordered" evidence="1">
    <location>
        <begin position="28"/>
        <end position="52"/>
    </location>
</feature>
<dbReference type="AlphaFoldDB" id="A0A9C6XT59"/>
<sequence length="401" mass="43957">MRIAVLVACLALVAAAAAVTTADPAADAEVKAPAEPAEPHRGQPDEPRSRPQRWVVFRPMFATRGRQRQLNRAWKVHELRRQSRPRGQRHRRALHFPTGGASSGDESGLALRVAVNDLLFQSAPANDLPEATARVVAPGAPGGAGLRPMLLARLRGASRVREPAAEEEAFLLMSAAGGRPAIVPAPTTRPRYQAPAAHKKQAHHKHKPRKGDKQRRRVVRDTSVVAALGQRLDAAMAGSVQERGAIAERVKKYDAQGMYPAYSYTNGRYTRAAAAAAAAPARDGVKVMKVKVQGAVDDEDEEEEGMEAAETIVFRPLFVHRDRQAVKQDARRRRLGFAKKSTKPAAKPLRRRPAAAAAPTAATALPVKRPSAAAAYFHRRTYLKYPPRYQYSPYRRVVYYN</sequence>
<evidence type="ECO:0000256" key="1">
    <source>
        <dbReference type="SAM" id="MobiDB-lite"/>
    </source>
</evidence>
<proteinExistence type="predicted"/>
<evidence type="ECO:0000313" key="3">
    <source>
        <dbReference type="Proteomes" id="UP000504606"/>
    </source>
</evidence>
<organism evidence="3 4">
    <name type="scientific">Frankliniella occidentalis</name>
    <name type="common">Western flower thrips</name>
    <name type="synonym">Euthrips occidentalis</name>
    <dbReference type="NCBI Taxonomy" id="133901"/>
    <lineage>
        <taxon>Eukaryota</taxon>
        <taxon>Metazoa</taxon>
        <taxon>Ecdysozoa</taxon>
        <taxon>Arthropoda</taxon>
        <taxon>Hexapoda</taxon>
        <taxon>Insecta</taxon>
        <taxon>Pterygota</taxon>
        <taxon>Neoptera</taxon>
        <taxon>Paraneoptera</taxon>
        <taxon>Thysanoptera</taxon>
        <taxon>Terebrantia</taxon>
        <taxon>Thripoidea</taxon>
        <taxon>Thripidae</taxon>
        <taxon>Frankliniella</taxon>
    </lineage>
</organism>
<keyword evidence="3" id="KW-1185">Reference proteome</keyword>
<feature type="chain" id="PRO_5039478296" evidence="2">
    <location>
        <begin position="19"/>
        <end position="401"/>
    </location>
</feature>
<reference evidence="4" key="1">
    <citation type="submission" date="2025-08" db="UniProtKB">
        <authorList>
            <consortium name="RefSeq"/>
        </authorList>
    </citation>
    <scope>IDENTIFICATION</scope>
    <source>
        <tissue evidence="4">Whole organism</tissue>
    </source>
</reference>
<feature type="region of interest" description="Disordered" evidence="1">
    <location>
        <begin position="337"/>
        <end position="362"/>
    </location>
</feature>
<protein>
    <submittedName>
        <fullName evidence="4">Uncharacterized protein LOC127751101</fullName>
    </submittedName>
</protein>
<evidence type="ECO:0000256" key="2">
    <source>
        <dbReference type="SAM" id="SignalP"/>
    </source>
</evidence>
<feature type="compositionally biased region" description="Basic residues" evidence="1">
    <location>
        <begin position="337"/>
        <end position="353"/>
    </location>
</feature>
<feature type="compositionally biased region" description="Basic residues" evidence="1">
    <location>
        <begin position="197"/>
        <end position="218"/>
    </location>
</feature>
<accession>A0A9C6XT59</accession>
<evidence type="ECO:0000313" key="4">
    <source>
        <dbReference type="RefSeq" id="XP_052130123.1"/>
    </source>
</evidence>
<feature type="compositionally biased region" description="Basic and acidic residues" evidence="1">
    <location>
        <begin position="28"/>
        <end position="49"/>
    </location>
</feature>
<dbReference type="Proteomes" id="UP000504606">
    <property type="component" value="Unplaced"/>
</dbReference>